<dbReference type="PANTHER" id="PTHR18964:SF149">
    <property type="entry name" value="BIFUNCTIONAL UDP-N-ACETYLGLUCOSAMINE 2-EPIMERASE_N-ACETYLMANNOSAMINE KINASE"/>
    <property type="match status" value="1"/>
</dbReference>
<accession>A0A2H0VCX2</accession>
<comment type="similarity">
    <text evidence="1">Belongs to the ROK (NagC/XylR) family.</text>
</comment>
<dbReference type="SUPFAM" id="SSF53067">
    <property type="entry name" value="Actin-like ATPase domain"/>
    <property type="match status" value="1"/>
</dbReference>
<evidence type="ECO:0000256" key="1">
    <source>
        <dbReference type="ARBA" id="ARBA00006479"/>
    </source>
</evidence>
<gene>
    <name evidence="2" type="ORF">COT91_04045</name>
</gene>
<sequence>MKGTYLLFDIGASKIRLAVSKNGQTFGKPVIFKTPKKFSDGLNLIVSEAKKLCGGKILAAAGGIAGPLNTKKTMTINTPNLPGWSGKPLVESLQKILKTKVILENDAAVVGLGEAVHGAGKGKSIVVYYTLSTGVNGVRIVNGKIDPSAFGFEVGFQLINSKSLQWHIGGNELKSRFGKAPEDITSQKVWKNATMALAVGLNNTIVHWSPEVIVFGGSVMNKISILQVKKELKKVLKIFPRHPEIKRAALGDFGGLYGALALIRSRAL</sequence>
<name>A0A2H0VCX2_9BACT</name>
<dbReference type="AlphaFoldDB" id="A0A2H0VCX2"/>
<dbReference type="InterPro" id="IPR000600">
    <property type="entry name" value="ROK"/>
</dbReference>
<organism evidence="2 3">
    <name type="scientific">Candidatus Doudnabacteria bacterium CG10_big_fil_rev_8_21_14_0_10_41_10</name>
    <dbReference type="NCBI Taxonomy" id="1974551"/>
    <lineage>
        <taxon>Bacteria</taxon>
        <taxon>Candidatus Doudnaibacteriota</taxon>
    </lineage>
</organism>
<comment type="caution">
    <text evidence="2">The sequence shown here is derived from an EMBL/GenBank/DDBJ whole genome shotgun (WGS) entry which is preliminary data.</text>
</comment>
<dbReference type="Gene3D" id="3.30.420.40">
    <property type="match status" value="3"/>
</dbReference>
<dbReference type="Pfam" id="PF00480">
    <property type="entry name" value="ROK"/>
    <property type="match status" value="2"/>
</dbReference>
<dbReference type="CDD" id="cd23763">
    <property type="entry name" value="ASKHA_ATPase_ROK"/>
    <property type="match status" value="1"/>
</dbReference>
<evidence type="ECO:0000313" key="3">
    <source>
        <dbReference type="Proteomes" id="UP000230557"/>
    </source>
</evidence>
<dbReference type="Proteomes" id="UP000230557">
    <property type="component" value="Unassembled WGS sequence"/>
</dbReference>
<dbReference type="InterPro" id="IPR043129">
    <property type="entry name" value="ATPase_NBD"/>
</dbReference>
<proteinExistence type="inferred from homology"/>
<reference evidence="3" key="1">
    <citation type="submission" date="2017-09" db="EMBL/GenBank/DDBJ databases">
        <title>Depth-based differentiation of microbial function through sediment-hosted aquifers and enrichment of novel symbionts in the deep terrestrial subsurface.</title>
        <authorList>
            <person name="Probst A.J."/>
            <person name="Ladd B."/>
            <person name="Jarett J.K."/>
            <person name="Geller-Mcgrath D.E."/>
            <person name="Sieber C.M.K."/>
            <person name="Emerson J.B."/>
            <person name="Anantharaman K."/>
            <person name="Thomas B.C."/>
            <person name="Malmstrom R."/>
            <person name="Stieglmeier M."/>
            <person name="Klingl A."/>
            <person name="Woyke T."/>
            <person name="Ryan C.M."/>
            <person name="Banfield J.F."/>
        </authorList>
    </citation>
    <scope>NUCLEOTIDE SEQUENCE [LARGE SCALE GENOMIC DNA]</scope>
</reference>
<protein>
    <recommendedName>
        <fullName evidence="4">ROK family protein</fullName>
    </recommendedName>
</protein>
<dbReference type="EMBL" id="PFAJ01000053">
    <property type="protein sequence ID" value="PIR96921.1"/>
    <property type="molecule type" value="Genomic_DNA"/>
</dbReference>
<dbReference type="PANTHER" id="PTHR18964">
    <property type="entry name" value="ROK (REPRESSOR, ORF, KINASE) FAMILY"/>
    <property type="match status" value="1"/>
</dbReference>
<evidence type="ECO:0000313" key="2">
    <source>
        <dbReference type="EMBL" id="PIR96921.1"/>
    </source>
</evidence>
<evidence type="ECO:0008006" key="4">
    <source>
        <dbReference type="Google" id="ProtNLM"/>
    </source>
</evidence>